<feature type="domain" description="RGS" evidence="4">
    <location>
        <begin position="591"/>
        <end position="713"/>
    </location>
</feature>
<feature type="domain" description="RGS" evidence="4">
    <location>
        <begin position="1"/>
        <end position="96"/>
    </location>
</feature>
<dbReference type="GO" id="GO:0001965">
    <property type="term" value="F:G-protein alpha-subunit binding"/>
    <property type="evidence" value="ECO:0007669"/>
    <property type="project" value="InterPro"/>
</dbReference>
<dbReference type="InterPro" id="IPR044926">
    <property type="entry name" value="RGS_subdomain_2"/>
</dbReference>
<dbReference type="PANTHER" id="PTHR46583">
    <property type="entry name" value="REGULATOR OF G-PROTEIN SIGNALING 22"/>
    <property type="match status" value="1"/>
</dbReference>
<dbReference type="InterPro" id="IPR036305">
    <property type="entry name" value="RGS_sf"/>
</dbReference>
<accession>A0AA35WPB4</accession>
<dbReference type="AlphaFoldDB" id="A0AA35WPB4"/>
<feature type="region of interest" description="Disordered" evidence="2">
    <location>
        <begin position="260"/>
        <end position="323"/>
    </location>
</feature>
<reference evidence="5" key="1">
    <citation type="submission" date="2023-03" db="EMBL/GenBank/DDBJ databases">
        <authorList>
            <person name="Steffen K."/>
            <person name="Cardenas P."/>
        </authorList>
    </citation>
    <scope>NUCLEOTIDE SEQUENCE</scope>
</reference>
<evidence type="ECO:0000256" key="2">
    <source>
        <dbReference type="SAM" id="MobiDB-lite"/>
    </source>
</evidence>
<dbReference type="Gene3D" id="1.10.167.10">
    <property type="entry name" value="Regulator of G-protein Signalling 4, domain 2"/>
    <property type="match status" value="4"/>
</dbReference>
<dbReference type="GO" id="GO:0005737">
    <property type="term" value="C:cytoplasm"/>
    <property type="evidence" value="ECO:0007669"/>
    <property type="project" value="TreeGrafter"/>
</dbReference>
<feature type="domain" description="RGS" evidence="4">
    <location>
        <begin position="388"/>
        <end position="481"/>
    </location>
</feature>
<dbReference type="SMART" id="SM00315">
    <property type="entry name" value="RGS"/>
    <property type="match status" value="3"/>
</dbReference>
<proteinExistence type="predicted"/>
<keyword evidence="3" id="KW-0812">Transmembrane</keyword>
<feature type="domain" description="RGS" evidence="4">
    <location>
        <begin position="752"/>
        <end position="859"/>
    </location>
</feature>
<evidence type="ECO:0000313" key="5">
    <source>
        <dbReference type="EMBL" id="CAI8021700.1"/>
    </source>
</evidence>
<dbReference type="SUPFAM" id="SSF48097">
    <property type="entry name" value="Regulator of G-protein signaling, RGS"/>
    <property type="match status" value="4"/>
</dbReference>
<organism evidence="5 6">
    <name type="scientific">Geodia barretti</name>
    <name type="common">Barrett's horny sponge</name>
    <dbReference type="NCBI Taxonomy" id="519541"/>
    <lineage>
        <taxon>Eukaryota</taxon>
        <taxon>Metazoa</taxon>
        <taxon>Porifera</taxon>
        <taxon>Demospongiae</taxon>
        <taxon>Heteroscleromorpha</taxon>
        <taxon>Tetractinellida</taxon>
        <taxon>Astrophorina</taxon>
        <taxon>Geodiidae</taxon>
        <taxon>Geodia</taxon>
    </lineage>
</organism>
<evidence type="ECO:0000256" key="3">
    <source>
        <dbReference type="SAM" id="Phobius"/>
    </source>
</evidence>
<evidence type="ECO:0000259" key="4">
    <source>
        <dbReference type="PROSITE" id="PS50132"/>
    </source>
</evidence>
<dbReference type="GO" id="GO:0005634">
    <property type="term" value="C:nucleus"/>
    <property type="evidence" value="ECO:0007669"/>
    <property type="project" value="TreeGrafter"/>
</dbReference>
<dbReference type="PANTHER" id="PTHR46583:SF1">
    <property type="entry name" value="REGULATOR OF G-PROTEIN SIGNALING 22"/>
    <property type="match status" value="1"/>
</dbReference>
<dbReference type="Pfam" id="PF00615">
    <property type="entry name" value="RGS"/>
    <property type="match status" value="4"/>
</dbReference>
<evidence type="ECO:0000313" key="6">
    <source>
        <dbReference type="Proteomes" id="UP001174909"/>
    </source>
</evidence>
<dbReference type="PROSITE" id="PS50132">
    <property type="entry name" value="RGS"/>
    <property type="match status" value="4"/>
</dbReference>
<dbReference type="EMBL" id="CASHTH010001914">
    <property type="protein sequence ID" value="CAI8021700.1"/>
    <property type="molecule type" value="Genomic_DNA"/>
</dbReference>
<feature type="compositionally biased region" description="Polar residues" evidence="2">
    <location>
        <begin position="285"/>
        <end position="318"/>
    </location>
</feature>
<comment type="caution">
    <text evidence="5">The sequence shown here is derived from an EMBL/GenBank/DDBJ whole genome shotgun (WGS) entry which is preliminary data.</text>
</comment>
<keyword evidence="3" id="KW-0472">Membrane</keyword>
<dbReference type="InterPro" id="IPR042651">
    <property type="entry name" value="Rgs22"/>
</dbReference>
<keyword evidence="3" id="KW-1133">Transmembrane helix</keyword>
<protein>
    <submittedName>
        <fullName evidence="5">Regulator of G-protein signaling 22</fullName>
    </submittedName>
</protein>
<sequence>MSLFWKFLQGTVGEKNWLFWLDAERIKYCTSPQEQTNMVRGLRQRYLTPGGPLELPADTKFRLSLAGKEPGKIDDIQAIQEMLAENLRCYWYPRFLLHHSQKQSSKGHIRPHTSLGILIHSVSNQSCPVNYPRVLTPLLPLKTPTFCRVTRRDQRKSGISSREYVQRITRPNSSSTSTSHLCVHHDSDCVSTDGGKKIMEPGSVSSQQVSEAVERGSSSNRMATKESITDCNLLKNSSIIFQRESSKCLSLPYLLDKRGASDSRLSNKSRTGLEPVKQYKDGSNHRSISMLPQSLRQSYTPSPIPNLQQDTIPPTGSSGYHKLTGYTARHLPHPPPSRAVTPHTSSVPPLHILSVSGTPLVPPTHHTPSPTSRMVHCLASEYRNAGGYFEEYLKSLSSQVPLHCLLFWRDVQEFKSLFVSPSFHPPTVQAKAMAFNGRYLVESCPSPLSLPPSLPAQVSSRLCPPYDDLFDEVEDHILHVLLEQWEIVKVQEKLKFQKMDTFSFSRVGSASRIRAPSAVSLDELTEEFTVDEAVRNDLLPFTSQKTPQDTPYLSHIHSPHPYHIPNHSPSPLNTVVPSQSIMTPSPRRAVGLNDIVSDPNELEHFKMFLNERKAAQHLMCWMEIEAFRGIPSKERHLRDLRARQLREKYFTRQYLLGPKSPAGREAQRQIVAAGGRDRLPSRPKTPVFREAQKHVQAKLEKKWLAEFLDTPEYKARSGLATERDEQEEEGRGRHRVTVNSDLRFAQSHEALLLCKALQKESSRELFLSFLSVRGTSDTNCKADVEFWLEVQRYKGMCHSHTNKLVLSDKLKAMKECYLNSSVPPKLHIDIPQHMADAILKKDVGPYVFREAQTAVFRHLYSYWQEYQLMCHNLTSLTEISAEIEKMQIKMEQLRKEMEEKVRVIKEQRFRFETAAEKEERKKRDREEREFGEVAVNFTLVKQHPQYIYITPFCKIISIVGTVCFLLSHQICSLRFCLKQCRMVVYINLAYYI</sequence>
<keyword evidence="6" id="KW-1185">Reference proteome</keyword>
<feature type="coiled-coil region" evidence="1">
    <location>
        <begin position="876"/>
        <end position="910"/>
    </location>
</feature>
<dbReference type="GO" id="GO:0009966">
    <property type="term" value="P:regulation of signal transduction"/>
    <property type="evidence" value="ECO:0007669"/>
    <property type="project" value="InterPro"/>
</dbReference>
<gene>
    <name evidence="5" type="ORF">GBAR_LOCUS12839</name>
</gene>
<feature type="transmembrane region" description="Helical" evidence="3">
    <location>
        <begin position="946"/>
        <end position="966"/>
    </location>
</feature>
<keyword evidence="1" id="KW-0175">Coiled coil</keyword>
<dbReference type="InterPro" id="IPR016137">
    <property type="entry name" value="RGS"/>
</dbReference>
<evidence type="ECO:0000256" key="1">
    <source>
        <dbReference type="SAM" id="Coils"/>
    </source>
</evidence>
<dbReference type="Proteomes" id="UP001174909">
    <property type="component" value="Unassembled WGS sequence"/>
</dbReference>
<name>A0AA35WPB4_GEOBA</name>